<evidence type="ECO:0000259" key="10">
    <source>
        <dbReference type="PROSITE" id="PS50102"/>
    </source>
</evidence>
<dbReference type="CDD" id="cd12619">
    <property type="entry name" value="RRM2_PUB1"/>
    <property type="match status" value="1"/>
</dbReference>
<organism evidence="12 13">
    <name type="scientific">Macleaya cordata</name>
    <name type="common">Five-seeded plume-poppy</name>
    <name type="synonym">Bocconia cordata</name>
    <dbReference type="NCBI Taxonomy" id="56857"/>
    <lineage>
        <taxon>Eukaryota</taxon>
        <taxon>Viridiplantae</taxon>
        <taxon>Streptophyta</taxon>
        <taxon>Embryophyta</taxon>
        <taxon>Tracheophyta</taxon>
        <taxon>Spermatophyta</taxon>
        <taxon>Magnoliopsida</taxon>
        <taxon>Ranunculales</taxon>
        <taxon>Papaveraceae</taxon>
        <taxon>Papaveroideae</taxon>
        <taxon>Macleaya</taxon>
    </lineage>
</organism>
<evidence type="ECO:0000256" key="4">
    <source>
        <dbReference type="ARBA" id="ARBA00022763"/>
    </source>
</evidence>
<dbReference type="Gene3D" id="3.40.50.12650">
    <property type="match status" value="1"/>
</dbReference>
<dbReference type="InterPro" id="IPR001279">
    <property type="entry name" value="Metallo-B-lactamas"/>
</dbReference>
<evidence type="ECO:0000313" key="13">
    <source>
        <dbReference type="Proteomes" id="UP000195402"/>
    </source>
</evidence>
<feature type="domain" description="RRM" evidence="10">
    <location>
        <begin position="836"/>
        <end position="910"/>
    </location>
</feature>
<dbReference type="SMART" id="SM00849">
    <property type="entry name" value="Lactamase_B"/>
    <property type="match status" value="1"/>
</dbReference>
<evidence type="ECO:0000256" key="3">
    <source>
        <dbReference type="ARBA" id="ARBA00022737"/>
    </source>
</evidence>
<dbReference type="FunFam" id="3.40.50.12650:FF:000004">
    <property type="entry name" value="DNA cross-link repair 1A protein"/>
    <property type="match status" value="1"/>
</dbReference>
<evidence type="ECO:0000256" key="2">
    <source>
        <dbReference type="ARBA" id="ARBA00010304"/>
    </source>
</evidence>
<evidence type="ECO:0000256" key="1">
    <source>
        <dbReference type="ARBA" id="ARBA00004123"/>
    </source>
</evidence>
<dbReference type="GO" id="GO:0003684">
    <property type="term" value="F:damaged DNA binding"/>
    <property type="evidence" value="ECO:0007669"/>
    <property type="project" value="TreeGrafter"/>
</dbReference>
<dbReference type="SUPFAM" id="SSF56281">
    <property type="entry name" value="Metallo-hydrolase/oxidoreductase"/>
    <property type="match status" value="1"/>
</dbReference>
<dbReference type="CDD" id="cd12614">
    <property type="entry name" value="RRM1_PUB1"/>
    <property type="match status" value="1"/>
</dbReference>
<dbReference type="FunCoup" id="A0A200QCV9">
    <property type="interactions" value="1685"/>
</dbReference>
<dbReference type="Gene3D" id="1.10.150.50">
    <property type="entry name" value="Transcription Factor, Ets-1"/>
    <property type="match status" value="1"/>
</dbReference>
<dbReference type="InParanoid" id="A0A200QCV9"/>
<dbReference type="InterPro" id="IPR036866">
    <property type="entry name" value="RibonucZ/Hydroxyglut_hydro"/>
</dbReference>
<dbReference type="FunFam" id="3.30.70.330:FF:000256">
    <property type="entry name" value="oligouridylate-binding protein 1-like isoform X2"/>
    <property type="match status" value="1"/>
</dbReference>
<dbReference type="InterPro" id="IPR035979">
    <property type="entry name" value="RBD_domain_sf"/>
</dbReference>
<reference evidence="12 13" key="1">
    <citation type="journal article" date="2017" name="Mol. Plant">
        <title>The Genome of Medicinal Plant Macleaya cordata Provides New Insights into Benzylisoquinoline Alkaloids Metabolism.</title>
        <authorList>
            <person name="Liu X."/>
            <person name="Liu Y."/>
            <person name="Huang P."/>
            <person name="Ma Y."/>
            <person name="Qing Z."/>
            <person name="Tang Q."/>
            <person name="Cao H."/>
            <person name="Cheng P."/>
            <person name="Zheng Y."/>
            <person name="Yuan Z."/>
            <person name="Zhou Y."/>
            <person name="Liu J."/>
            <person name="Tang Z."/>
            <person name="Zhuo Y."/>
            <person name="Zhang Y."/>
            <person name="Yu L."/>
            <person name="Huang J."/>
            <person name="Yang P."/>
            <person name="Peng Q."/>
            <person name="Zhang J."/>
            <person name="Jiang W."/>
            <person name="Zhang Z."/>
            <person name="Lin K."/>
            <person name="Ro D.K."/>
            <person name="Chen X."/>
            <person name="Xiong X."/>
            <person name="Shang Y."/>
            <person name="Huang S."/>
            <person name="Zeng J."/>
        </authorList>
    </citation>
    <scope>NUCLEOTIDE SEQUENCE [LARGE SCALE GENOMIC DNA]</scope>
    <source>
        <strain evidence="13">cv. BLH2017</strain>
        <tissue evidence="12">Root</tissue>
    </source>
</reference>
<feature type="domain" description="RRM" evidence="10">
    <location>
        <begin position="921"/>
        <end position="999"/>
    </location>
</feature>
<dbReference type="PROSITE" id="PS50102">
    <property type="entry name" value="RRM"/>
    <property type="match status" value="3"/>
</dbReference>
<dbReference type="Pfam" id="PF07522">
    <property type="entry name" value="DRMBL"/>
    <property type="match status" value="1"/>
</dbReference>
<dbReference type="AlphaFoldDB" id="A0A200QCV9"/>
<evidence type="ECO:0000256" key="5">
    <source>
        <dbReference type="ARBA" id="ARBA00022884"/>
    </source>
</evidence>
<dbReference type="InterPro" id="IPR013761">
    <property type="entry name" value="SAM/pointed_sf"/>
</dbReference>
<dbReference type="SUPFAM" id="SSF47769">
    <property type="entry name" value="SAM/Pointed domain"/>
    <property type="match status" value="1"/>
</dbReference>
<dbReference type="SMART" id="SM00360">
    <property type="entry name" value="RRM"/>
    <property type="match status" value="3"/>
</dbReference>
<keyword evidence="4" id="KW-0227">DNA damage</keyword>
<evidence type="ECO:0000256" key="7">
    <source>
        <dbReference type="ARBA" id="ARBA00023242"/>
    </source>
</evidence>
<protein>
    <submittedName>
        <fullName evidence="12">RNA recognition motif domain</fullName>
    </submittedName>
</protein>
<dbReference type="GO" id="GO:0005634">
    <property type="term" value="C:nucleus"/>
    <property type="evidence" value="ECO:0007669"/>
    <property type="project" value="UniProtKB-SubCell"/>
</dbReference>
<keyword evidence="7" id="KW-0539">Nucleus</keyword>
<dbReference type="GO" id="GO:0036297">
    <property type="term" value="P:interstrand cross-link repair"/>
    <property type="evidence" value="ECO:0007669"/>
    <property type="project" value="TreeGrafter"/>
</dbReference>
<dbReference type="STRING" id="56857.A0A200QCV9"/>
<comment type="caution">
    <text evidence="12">The sequence shown here is derived from an EMBL/GenBank/DDBJ whole genome shotgun (WGS) entry which is preliminary data.</text>
</comment>
<dbReference type="Gene3D" id="3.30.70.330">
    <property type="match status" value="3"/>
</dbReference>
<comment type="similarity">
    <text evidence="2">Belongs to the DNA repair metallo-beta-lactamase (DRMBL) family.</text>
</comment>
<dbReference type="EMBL" id="MVGT01002328">
    <property type="protein sequence ID" value="OVA08318.1"/>
    <property type="molecule type" value="Genomic_DNA"/>
</dbReference>
<dbReference type="SMART" id="SM00454">
    <property type="entry name" value="SAM"/>
    <property type="match status" value="1"/>
</dbReference>
<feature type="region of interest" description="Disordered" evidence="9">
    <location>
        <begin position="1126"/>
        <end position="1145"/>
    </location>
</feature>
<feature type="region of interest" description="Disordered" evidence="9">
    <location>
        <begin position="423"/>
        <end position="442"/>
    </location>
</feature>
<dbReference type="InterPro" id="IPR001660">
    <property type="entry name" value="SAM"/>
</dbReference>
<gene>
    <name evidence="12" type="ORF">BVC80_209g40</name>
</gene>
<dbReference type="InterPro" id="IPR011084">
    <property type="entry name" value="DRMBL"/>
</dbReference>
<feature type="domain" description="SAM" evidence="11">
    <location>
        <begin position="360"/>
        <end position="423"/>
    </location>
</feature>
<dbReference type="FunFam" id="3.60.15.10:FF:000027">
    <property type="entry name" value="DNA ligase 6"/>
    <property type="match status" value="1"/>
</dbReference>
<sequence length="1219" mass="135327">MPPKQKLPLLQSKTPQFEALTLAMSDDDDDFQNPSHAISLTQNLILSSLEKSSNKTSSQPQKTPVVVRSSKKPKRSIRAGKENIRTTTVLDLKRTSESENCNISTVHLISMEPSKDCSSRVEKVCSGDCISAESNGENAADRYQSEVGSLSNMVESSLVESSTKDILSGVNNCCYDEHGLDDSFCFSAGSDETRGDNSIKDYFLASIESPLFEANENCSSSAKCGKKKGFEMEKGYLSNSIESRLLASKMGYNSSVYDNHLDDISITDFEPGTQLNVLMELCTEVCEEANLNGIEFQEENDFDDGLVKCPLCGIDISDLSEELRLVHSNGCLDRDEIQKRCLQVVPPSADSKPGSSGQVGHASPVLEWLRSLGLSKYEEAFVKEEIDWETLQWLTEEDLFSIGITALGPRKKIAHALNELRKGNKHADDTQPEASKISSDETNKLTGNKLITEYFPGSFVVDRNRNCPPSKAQCTVERSNKGSRRTRVTLRNHVRNTKVRDMPSWCCVPGTPFRVDAFRYLRGDCSHWFLTHFHIDHYQGLTKSFCHGKIYCSSITARLLNMKIGVPWDRLQVLPLNQKISISGVDVTCLDANHCPGSVIILFEPPNGKAVLHTGDFRFSEDMENISILQSCPVQTLILDTTYCNPQYDFPKQEAVIQFVIEAIQAEAFNPKTLFLIGSYTIGKERLFLEVARCLRKKVYVGAAKLHLLECLGLPEEDMQWFTLNEQESHIHVVPMWTIASFKRMKHISNQYSNRFNLIVAFSPTGWTFGKGKKKSPGRRLKQGTIIRYEVPYSEHSSFTELREFVKFISPENIIPSIEPIPSGNLPPGFDSSTCRSVYVGNIHTQVTEPLLQEVFSSTGPLEGCKLIRKDKSSYGFVDYFDRRSAALAIMSLNGRHLFGQPIKVNWAYASGQREDTSGHYNIFVGDLSPEVTDATLFACFSVYSSCSDARVMWDQKTGRSRGFGFVSFRSEQDAQSAINDLTGKWLGSRQIRCNWATKGACANDDKLNSDAKSMAELSNGTSDDGQETRNDDAPENNPQFTTVYVGNLSPEARTHLHSNFQVTQLELHRYFHGLGAGVLEEVRVQRDKGFGFVRYSTHAEAALAIQMANARILCGKPIKCSWGSKPTPPGTSSTPLPPPAAAPYPGHSATELLAYERQLAMSKMGAAQALMHHHHHQGQHALKQAPMGMGATGAGGSQAIYDGGFQNVAAAQHLMYYQ</sequence>
<evidence type="ECO:0000313" key="12">
    <source>
        <dbReference type="EMBL" id="OVA08318.1"/>
    </source>
</evidence>
<proteinExistence type="inferred from homology"/>
<feature type="region of interest" description="Disordered" evidence="9">
    <location>
        <begin position="51"/>
        <end position="82"/>
    </location>
</feature>
<dbReference type="GO" id="GO:0035312">
    <property type="term" value="F:5'-3' DNA exonuclease activity"/>
    <property type="evidence" value="ECO:0007669"/>
    <property type="project" value="TreeGrafter"/>
</dbReference>
<keyword evidence="13" id="KW-1185">Reference proteome</keyword>
<dbReference type="CDD" id="cd09487">
    <property type="entry name" value="SAM_superfamily"/>
    <property type="match status" value="1"/>
</dbReference>
<feature type="domain" description="RRM" evidence="10">
    <location>
        <begin position="1042"/>
        <end position="1126"/>
    </location>
</feature>
<name>A0A200QCV9_MACCD</name>
<dbReference type="OMA" id="ESENCNI"/>
<dbReference type="SUPFAM" id="SSF54928">
    <property type="entry name" value="RNA-binding domain, RBD"/>
    <property type="match status" value="2"/>
</dbReference>
<keyword evidence="5 8" id="KW-0694">RNA-binding</keyword>
<dbReference type="Pfam" id="PF00536">
    <property type="entry name" value="SAM_1"/>
    <property type="match status" value="1"/>
</dbReference>
<dbReference type="CDD" id="cd16273">
    <property type="entry name" value="SNM1A-1C-like_MBL-fold"/>
    <property type="match status" value="1"/>
</dbReference>
<dbReference type="FunFam" id="3.30.70.330:FF:000191">
    <property type="entry name" value="Oligouridylate-binding protein 1C"/>
    <property type="match status" value="1"/>
</dbReference>
<dbReference type="InterPro" id="IPR012677">
    <property type="entry name" value="Nucleotide-bd_a/b_plait_sf"/>
</dbReference>
<evidence type="ECO:0000256" key="6">
    <source>
        <dbReference type="ARBA" id="ARBA00023204"/>
    </source>
</evidence>
<dbReference type="OrthoDB" id="262529at2759"/>
<evidence type="ECO:0000256" key="8">
    <source>
        <dbReference type="PROSITE-ProRule" id="PRU00176"/>
    </source>
</evidence>
<dbReference type="InterPro" id="IPR000504">
    <property type="entry name" value="RRM_dom"/>
</dbReference>
<evidence type="ECO:0000256" key="9">
    <source>
        <dbReference type="SAM" id="MobiDB-lite"/>
    </source>
</evidence>
<feature type="region of interest" description="Disordered" evidence="9">
    <location>
        <begin position="1016"/>
        <end position="1039"/>
    </location>
</feature>
<feature type="compositionally biased region" description="Basic residues" evidence="9">
    <location>
        <begin position="69"/>
        <end position="78"/>
    </location>
</feature>
<dbReference type="PROSITE" id="PS50105">
    <property type="entry name" value="SAM_DOMAIN"/>
    <property type="match status" value="1"/>
</dbReference>
<comment type="subcellular location">
    <subcellularLocation>
        <location evidence="1">Nucleus</location>
    </subcellularLocation>
</comment>
<accession>A0A200QCV9</accession>
<keyword evidence="3" id="KW-0677">Repeat</keyword>
<keyword evidence="6" id="KW-0234">DNA repair</keyword>
<dbReference type="Pfam" id="PF00076">
    <property type="entry name" value="RRM_1"/>
    <property type="match status" value="3"/>
</dbReference>
<dbReference type="GO" id="GO:0003723">
    <property type="term" value="F:RNA binding"/>
    <property type="evidence" value="ECO:0007669"/>
    <property type="project" value="UniProtKB-UniRule"/>
</dbReference>
<dbReference type="Proteomes" id="UP000195402">
    <property type="component" value="Unassembled WGS sequence"/>
</dbReference>
<dbReference type="Gene3D" id="3.60.15.10">
    <property type="entry name" value="Ribonuclease Z/Hydroxyacylglutathione hydrolase-like"/>
    <property type="match status" value="1"/>
</dbReference>
<dbReference type="GO" id="GO:0006303">
    <property type="term" value="P:double-strand break repair via nonhomologous end joining"/>
    <property type="evidence" value="ECO:0007669"/>
    <property type="project" value="TreeGrafter"/>
</dbReference>
<dbReference type="PANTHER" id="PTHR23240">
    <property type="entry name" value="DNA CROSS-LINK REPAIR PROTEIN PSO2/SNM1-RELATED"/>
    <property type="match status" value="1"/>
</dbReference>
<dbReference type="PANTHER" id="PTHR23240:SF6">
    <property type="entry name" value="DNA CROSS-LINK REPAIR 1A PROTEIN"/>
    <property type="match status" value="1"/>
</dbReference>
<evidence type="ECO:0000259" key="11">
    <source>
        <dbReference type="PROSITE" id="PS50105"/>
    </source>
</evidence>